<evidence type="ECO:0000259" key="2">
    <source>
        <dbReference type="Pfam" id="PF08327"/>
    </source>
</evidence>
<dbReference type="OrthoDB" id="9800600at2"/>
<evidence type="ECO:0000256" key="1">
    <source>
        <dbReference type="ARBA" id="ARBA00006817"/>
    </source>
</evidence>
<dbReference type="AlphaFoldDB" id="A6GGQ4"/>
<evidence type="ECO:0000313" key="3">
    <source>
        <dbReference type="EMBL" id="EDM74954.1"/>
    </source>
</evidence>
<dbReference type="Pfam" id="PF08327">
    <property type="entry name" value="AHSA1"/>
    <property type="match status" value="1"/>
</dbReference>
<evidence type="ECO:0000313" key="4">
    <source>
        <dbReference type="Proteomes" id="UP000005801"/>
    </source>
</evidence>
<dbReference type="RefSeq" id="WP_006975892.1">
    <property type="nucleotide sequence ID" value="NZ_ABCS01000109.1"/>
</dbReference>
<sequence>MSTETRTVYIACRPEELWAALTEGEQTRRWYLDAAIESDFEVGGPVRFFAGGDGNFDDEDDQSRREAIRGEIRACEAERVLAHSFAFVDLDEPASELRWTIETIPGSPRVQRLTLVHDLGELPADSETRRRAGFGWDMALSALKTWLETRAPLELNFMG</sequence>
<dbReference type="InterPro" id="IPR023393">
    <property type="entry name" value="START-like_dom_sf"/>
</dbReference>
<dbReference type="Proteomes" id="UP000005801">
    <property type="component" value="Unassembled WGS sequence"/>
</dbReference>
<name>A6GGQ4_9BACT</name>
<dbReference type="SUPFAM" id="SSF55961">
    <property type="entry name" value="Bet v1-like"/>
    <property type="match status" value="1"/>
</dbReference>
<gene>
    <name evidence="3" type="ORF">PPSIR1_30529</name>
</gene>
<accession>A6GGQ4</accession>
<comment type="similarity">
    <text evidence="1">Belongs to the AHA1 family.</text>
</comment>
<dbReference type="Gene3D" id="3.30.530.20">
    <property type="match status" value="1"/>
</dbReference>
<dbReference type="STRING" id="391625.PPSIR1_30529"/>
<proteinExistence type="inferred from homology"/>
<dbReference type="InterPro" id="IPR013538">
    <property type="entry name" value="ASHA1/2-like_C"/>
</dbReference>
<protein>
    <recommendedName>
        <fullName evidence="2">Activator of Hsp90 ATPase homologue 1/2-like C-terminal domain-containing protein</fullName>
    </recommendedName>
</protein>
<comment type="caution">
    <text evidence="3">The sequence shown here is derived from an EMBL/GenBank/DDBJ whole genome shotgun (WGS) entry which is preliminary data.</text>
</comment>
<organism evidence="3 4">
    <name type="scientific">Plesiocystis pacifica SIR-1</name>
    <dbReference type="NCBI Taxonomy" id="391625"/>
    <lineage>
        <taxon>Bacteria</taxon>
        <taxon>Pseudomonadati</taxon>
        <taxon>Myxococcota</taxon>
        <taxon>Polyangia</taxon>
        <taxon>Nannocystales</taxon>
        <taxon>Nannocystaceae</taxon>
        <taxon>Plesiocystis</taxon>
    </lineage>
</organism>
<reference evidence="3 4" key="1">
    <citation type="submission" date="2007-06" db="EMBL/GenBank/DDBJ databases">
        <authorList>
            <person name="Shimkets L."/>
            <person name="Ferriera S."/>
            <person name="Johnson J."/>
            <person name="Kravitz S."/>
            <person name="Beeson K."/>
            <person name="Sutton G."/>
            <person name="Rogers Y.-H."/>
            <person name="Friedman R."/>
            <person name="Frazier M."/>
            <person name="Venter J.C."/>
        </authorList>
    </citation>
    <scope>NUCLEOTIDE SEQUENCE [LARGE SCALE GENOMIC DNA]</scope>
    <source>
        <strain evidence="3 4">SIR-1</strain>
    </source>
</reference>
<feature type="domain" description="Activator of Hsp90 ATPase homologue 1/2-like C-terminal" evidence="2">
    <location>
        <begin position="12"/>
        <end position="148"/>
    </location>
</feature>
<dbReference type="eggNOG" id="COG3832">
    <property type="taxonomic scope" value="Bacteria"/>
</dbReference>
<keyword evidence="4" id="KW-1185">Reference proteome</keyword>
<dbReference type="EMBL" id="ABCS01000109">
    <property type="protein sequence ID" value="EDM74954.1"/>
    <property type="molecule type" value="Genomic_DNA"/>
</dbReference>